<evidence type="ECO:0000313" key="4">
    <source>
        <dbReference type="EMBL" id="RLZ06416.1"/>
    </source>
</evidence>
<dbReference type="EMBL" id="RDOJ01000030">
    <property type="protein sequence ID" value="RLZ06416.1"/>
    <property type="molecule type" value="Genomic_DNA"/>
</dbReference>
<dbReference type="Gene3D" id="1.10.10.60">
    <property type="entry name" value="Homeodomain-like"/>
    <property type="match status" value="1"/>
</dbReference>
<dbReference type="InterPro" id="IPR050624">
    <property type="entry name" value="HTH-type_Tx_Regulator"/>
</dbReference>
<evidence type="ECO:0000259" key="3">
    <source>
        <dbReference type="PROSITE" id="PS50977"/>
    </source>
</evidence>
<dbReference type="InterPro" id="IPR013570">
    <property type="entry name" value="Tscrpt_reg_YsiA_C"/>
</dbReference>
<dbReference type="PANTHER" id="PTHR43479">
    <property type="entry name" value="ACREF/ENVCD OPERON REPRESSOR-RELATED"/>
    <property type="match status" value="1"/>
</dbReference>
<dbReference type="InterPro" id="IPR001647">
    <property type="entry name" value="HTH_TetR"/>
</dbReference>
<sequence>METDLSTRQLEIIEVSGKILMQKGILGLTTKNLAQEMKFSESALYRHFKDKEEIIIHLISYLSKNVNERFESIINSDLNAEEKFKQLFKSQFSFFKTNPHFIVIVLSEGLLDNSEKIKNTILNLMQTNSIIFRKVIEEGQVSKVFNQHIDSDYLVHFTMGAFRLQMLKWKMENFHFDLEKKGNETMNNLLTLIKI</sequence>
<keyword evidence="5" id="KW-1185">Reference proteome</keyword>
<dbReference type="Pfam" id="PF08359">
    <property type="entry name" value="TetR_C_4"/>
    <property type="match status" value="1"/>
</dbReference>
<evidence type="ECO:0000313" key="5">
    <source>
        <dbReference type="Proteomes" id="UP000275348"/>
    </source>
</evidence>
<evidence type="ECO:0000256" key="1">
    <source>
        <dbReference type="ARBA" id="ARBA00023125"/>
    </source>
</evidence>
<protein>
    <submittedName>
        <fullName evidence="4">TetR/AcrR family transcriptional regulator</fullName>
    </submittedName>
</protein>
<feature type="domain" description="HTH tetR-type" evidence="3">
    <location>
        <begin position="6"/>
        <end position="66"/>
    </location>
</feature>
<reference evidence="4 5" key="1">
    <citation type="submission" date="2018-10" db="EMBL/GenBank/DDBJ databases">
        <authorList>
            <person name="Chen X."/>
        </authorList>
    </citation>
    <scope>NUCLEOTIDE SEQUENCE [LARGE SCALE GENOMIC DNA]</scope>
    <source>
        <strain evidence="4 5">YIM 102668</strain>
    </source>
</reference>
<dbReference type="OrthoDB" id="9798857at2"/>
<dbReference type="PANTHER" id="PTHR43479:SF11">
    <property type="entry name" value="ACREF_ENVCD OPERON REPRESSOR-RELATED"/>
    <property type="match status" value="1"/>
</dbReference>
<keyword evidence="1 2" id="KW-0238">DNA-binding</keyword>
<accession>A0A3L9M370</accession>
<dbReference type="RefSeq" id="WP_121935767.1">
    <property type="nucleotide sequence ID" value="NZ_RDOJ01000030.1"/>
</dbReference>
<dbReference type="SUPFAM" id="SSF46689">
    <property type="entry name" value="Homeodomain-like"/>
    <property type="match status" value="1"/>
</dbReference>
<dbReference type="InterPro" id="IPR009057">
    <property type="entry name" value="Homeodomain-like_sf"/>
</dbReference>
<dbReference type="Gene3D" id="1.10.357.10">
    <property type="entry name" value="Tetracycline Repressor, domain 2"/>
    <property type="match status" value="1"/>
</dbReference>
<dbReference type="PRINTS" id="PR00455">
    <property type="entry name" value="HTHTETR"/>
</dbReference>
<comment type="caution">
    <text evidence="4">The sequence shown here is derived from an EMBL/GenBank/DDBJ whole genome shotgun (WGS) entry which is preliminary data.</text>
</comment>
<organism evidence="4 5">
    <name type="scientific">Faecalibacter macacae</name>
    <dbReference type="NCBI Taxonomy" id="1859289"/>
    <lineage>
        <taxon>Bacteria</taxon>
        <taxon>Pseudomonadati</taxon>
        <taxon>Bacteroidota</taxon>
        <taxon>Flavobacteriia</taxon>
        <taxon>Flavobacteriales</taxon>
        <taxon>Weeksellaceae</taxon>
        <taxon>Faecalibacter</taxon>
    </lineage>
</organism>
<dbReference type="GO" id="GO:0003677">
    <property type="term" value="F:DNA binding"/>
    <property type="evidence" value="ECO:0007669"/>
    <property type="project" value="UniProtKB-UniRule"/>
</dbReference>
<gene>
    <name evidence="4" type="ORF">EAH69_13625</name>
</gene>
<dbReference type="Proteomes" id="UP000275348">
    <property type="component" value="Unassembled WGS sequence"/>
</dbReference>
<name>A0A3L9M370_9FLAO</name>
<proteinExistence type="predicted"/>
<feature type="DNA-binding region" description="H-T-H motif" evidence="2">
    <location>
        <begin position="29"/>
        <end position="48"/>
    </location>
</feature>
<evidence type="ECO:0000256" key="2">
    <source>
        <dbReference type="PROSITE-ProRule" id="PRU00335"/>
    </source>
</evidence>
<dbReference type="AlphaFoldDB" id="A0A3L9M370"/>
<dbReference type="InterPro" id="IPR036271">
    <property type="entry name" value="Tet_transcr_reg_TetR-rel_C_sf"/>
</dbReference>
<dbReference type="Pfam" id="PF00440">
    <property type="entry name" value="TetR_N"/>
    <property type="match status" value="1"/>
</dbReference>
<dbReference type="SUPFAM" id="SSF48498">
    <property type="entry name" value="Tetracyclin repressor-like, C-terminal domain"/>
    <property type="match status" value="1"/>
</dbReference>
<dbReference type="PROSITE" id="PS50977">
    <property type="entry name" value="HTH_TETR_2"/>
    <property type="match status" value="1"/>
</dbReference>